<dbReference type="RefSeq" id="WP_166398854.1">
    <property type="nucleotide sequence ID" value="NZ_CP045122.1"/>
</dbReference>
<dbReference type="AlphaFoldDB" id="A0A6G8Q3X0"/>
<name>A0A6G8Q3X0_9ACTN</name>
<protein>
    <submittedName>
        <fullName evidence="1">Uncharacterized protein</fullName>
    </submittedName>
</protein>
<keyword evidence="1" id="KW-0614">Plasmid</keyword>
<gene>
    <name evidence="1" type="ORF">GBA65_22155</name>
</gene>
<proteinExistence type="predicted"/>
<evidence type="ECO:0000313" key="1">
    <source>
        <dbReference type="EMBL" id="QIN81139.1"/>
    </source>
</evidence>
<dbReference type="Proteomes" id="UP000502706">
    <property type="component" value="Plasmid unnamed1"/>
</dbReference>
<evidence type="ECO:0000313" key="2">
    <source>
        <dbReference type="Proteomes" id="UP000502706"/>
    </source>
</evidence>
<sequence>MTTTCRQQEEEKVAVAVVAGHEEATDESVREVKGVVGRMEIMDVRVADGGDPDPELIRAASSVAAGALETIVELLKPLPPERRVEASYAVPLPEEPGFYFVEVATMGLASCGVLLDEAEGALLFSARPAVGGAIVCGSAERAVARVVLA</sequence>
<geneLocation type="plasmid" evidence="1 2">
    <name>unnamed1</name>
</geneLocation>
<dbReference type="EMBL" id="CP045122">
    <property type="protein sequence ID" value="QIN81139.1"/>
    <property type="molecule type" value="Genomic_DNA"/>
</dbReference>
<reference evidence="1 2" key="1">
    <citation type="submission" date="2019-10" db="EMBL/GenBank/DDBJ databases">
        <title>Rubrobacter sp nov SCSIO 52915 isolated from a deep-sea sediment in the South China Sea.</title>
        <authorList>
            <person name="Chen R.W."/>
        </authorList>
    </citation>
    <scope>NUCLEOTIDE SEQUENCE [LARGE SCALE GENOMIC DNA]</scope>
    <source>
        <strain evidence="1 2">SCSIO 52915</strain>
        <plasmid evidence="1 2">unnamed1</plasmid>
    </source>
</reference>
<organism evidence="1 2">
    <name type="scientific">Rubrobacter marinus</name>
    <dbReference type="NCBI Taxonomy" id="2653852"/>
    <lineage>
        <taxon>Bacteria</taxon>
        <taxon>Bacillati</taxon>
        <taxon>Actinomycetota</taxon>
        <taxon>Rubrobacteria</taxon>
        <taxon>Rubrobacterales</taxon>
        <taxon>Rubrobacteraceae</taxon>
        <taxon>Rubrobacter</taxon>
    </lineage>
</organism>
<dbReference type="KEGG" id="rmar:GBA65_22155"/>
<accession>A0A6G8Q3X0</accession>
<keyword evidence="2" id="KW-1185">Reference proteome</keyword>